<evidence type="ECO:0000313" key="2">
    <source>
        <dbReference type="EMBL" id="SVE05803.1"/>
    </source>
</evidence>
<name>A0A383ADX8_9ZZZZ</name>
<gene>
    <name evidence="2" type="ORF">METZ01_LOCUS458657</name>
</gene>
<feature type="coiled-coil region" evidence="1">
    <location>
        <begin position="15"/>
        <end position="52"/>
    </location>
</feature>
<evidence type="ECO:0000256" key="1">
    <source>
        <dbReference type="SAM" id="Coils"/>
    </source>
</evidence>
<accession>A0A383ADX8</accession>
<reference evidence="2" key="1">
    <citation type="submission" date="2018-05" db="EMBL/GenBank/DDBJ databases">
        <authorList>
            <person name="Lanie J.A."/>
            <person name="Ng W.-L."/>
            <person name="Kazmierczak K.M."/>
            <person name="Andrzejewski T.M."/>
            <person name="Davidsen T.M."/>
            <person name="Wayne K.J."/>
            <person name="Tettelin H."/>
            <person name="Glass J.I."/>
            <person name="Rusch D."/>
            <person name="Podicherti R."/>
            <person name="Tsui H.-C.T."/>
            <person name="Winkler M.E."/>
        </authorList>
    </citation>
    <scope>NUCLEOTIDE SEQUENCE</scope>
</reference>
<dbReference type="AlphaFoldDB" id="A0A383ADX8"/>
<sequence length="59" mass="6699">MEEDQSLAIKEIDNIKDLSDEVIKLQQLEKNIKAKEQDLKSLKETATKISGEVIPTLMN</sequence>
<proteinExistence type="predicted"/>
<dbReference type="EMBL" id="UINC01191256">
    <property type="protein sequence ID" value="SVE05803.1"/>
    <property type="molecule type" value="Genomic_DNA"/>
</dbReference>
<protein>
    <submittedName>
        <fullName evidence="2">Uncharacterized protein</fullName>
    </submittedName>
</protein>
<organism evidence="2">
    <name type="scientific">marine metagenome</name>
    <dbReference type="NCBI Taxonomy" id="408172"/>
    <lineage>
        <taxon>unclassified sequences</taxon>
        <taxon>metagenomes</taxon>
        <taxon>ecological metagenomes</taxon>
    </lineage>
</organism>
<keyword evidence="1" id="KW-0175">Coiled coil</keyword>
<feature type="non-terminal residue" evidence="2">
    <location>
        <position position="59"/>
    </location>
</feature>